<organism evidence="2 3">
    <name type="scientific">Luteimicrobium album</name>
    <dbReference type="NCBI Taxonomy" id="1054550"/>
    <lineage>
        <taxon>Bacteria</taxon>
        <taxon>Bacillati</taxon>
        <taxon>Actinomycetota</taxon>
        <taxon>Actinomycetes</taxon>
        <taxon>Micrococcales</taxon>
        <taxon>Luteimicrobium</taxon>
    </lineage>
</organism>
<comment type="caution">
    <text evidence="2">The sequence shown here is derived from an EMBL/GenBank/DDBJ whole genome shotgun (WGS) entry which is preliminary data.</text>
</comment>
<accession>A0ABQ6I8B6</accession>
<proteinExistence type="predicted"/>
<protein>
    <recommendedName>
        <fullName evidence="1">SET domain-containing protein</fullName>
    </recommendedName>
</protein>
<dbReference type="InterPro" id="IPR001214">
    <property type="entry name" value="SET_dom"/>
</dbReference>
<gene>
    <name evidence="2" type="ORF">GCM10025864_37280</name>
</gene>
<dbReference type="RefSeq" id="WP_284294397.1">
    <property type="nucleotide sequence ID" value="NZ_BSUK01000001.1"/>
</dbReference>
<dbReference type="SMART" id="SM00317">
    <property type="entry name" value="SET"/>
    <property type="match status" value="1"/>
</dbReference>
<dbReference type="Proteomes" id="UP001157091">
    <property type="component" value="Unassembled WGS sequence"/>
</dbReference>
<name>A0ABQ6I8B6_9MICO</name>
<evidence type="ECO:0000313" key="2">
    <source>
        <dbReference type="EMBL" id="GMA25969.1"/>
    </source>
</evidence>
<dbReference type="Pfam" id="PF00856">
    <property type="entry name" value="SET"/>
    <property type="match status" value="1"/>
</dbReference>
<dbReference type="InterPro" id="IPR046341">
    <property type="entry name" value="SET_dom_sf"/>
</dbReference>
<evidence type="ECO:0000259" key="1">
    <source>
        <dbReference type="PROSITE" id="PS50280"/>
    </source>
</evidence>
<sequence length="170" mass="18255">MRPGQDCWLSSSAEVRRSPIEGTGLFAVREISAGTPVARLGGALVGTQELRRLLETSATYVDTIAVGPDEHLVLPAGSPNHHGNHSCEPNLWWDGPFELVARRDIAPGEELTNDYAASTVDPDFAMTCRCGATICRETVTGSDAWAYRLDQAYDGHLVPVVLDAVAAHVT</sequence>
<dbReference type="PANTHER" id="PTHR12350">
    <property type="entry name" value="HISTONE-LYSINE N-METHYLTRANSFERASE-RELATED"/>
    <property type="match status" value="1"/>
</dbReference>
<dbReference type="Gene3D" id="2.170.270.10">
    <property type="entry name" value="SET domain"/>
    <property type="match status" value="1"/>
</dbReference>
<evidence type="ECO:0000313" key="3">
    <source>
        <dbReference type="Proteomes" id="UP001157091"/>
    </source>
</evidence>
<dbReference type="SUPFAM" id="SSF82199">
    <property type="entry name" value="SET domain"/>
    <property type="match status" value="1"/>
</dbReference>
<keyword evidence="3" id="KW-1185">Reference proteome</keyword>
<feature type="domain" description="SET" evidence="1">
    <location>
        <begin position="11"/>
        <end position="116"/>
    </location>
</feature>
<dbReference type="PROSITE" id="PS50280">
    <property type="entry name" value="SET"/>
    <property type="match status" value="1"/>
</dbReference>
<dbReference type="InterPro" id="IPR053201">
    <property type="entry name" value="Flavunoidine_N-MTase"/>
</dbReference>
<dbReference type="PANTHER" id="PTHR12350:SF19">
    <property type="entry name" value="SET DOMAIN-CONTAINING PROTEIN"/>
    <property type="match status" value="1"/>
</dbReference>
<reference evidence="3" key="1">
    <citation type="journal article" date="2019" name="Int. J. Syst. Evol. Microbiol.">
        <title>The Global Catalogue of Microorganisms (GCM) 10K type strain sequencing project: providing services to taxonomists for standard genome sequencing and annotation.</title>
        <authorList>
            <consortium name="The Broad Institute Genomics Platform"/>
            <consortium name="The Broad Institute Genome Sequencing Center for Infectious Disease"/>
            <person name="Wu L."/>
            <person name="Ma J."/>
        </authorList>
    </citation>
    <scope>NUCLEOTIDE SEQUENCE [LARGE SCALE GENOMIC DNA]</scope>
    <source>
        <strain evidence="3">NBRC 106348</strain>
    </source>
</reference>
<dbReference type="EMBL" id="BSUK01000001">
    <property type="protein sequence ID" value="GMA25969.1"/>
    <property type="molecule type" value="Genomic_DNA"/>
</dbReference>